<dbReference type="GeneID" id="54491088"/>
<evidence type="ECO:0000313" key="3">
    <source>
        <dbReference type="Proteomes" id="UP000799437"/>
    </source>
</evidence>
<keyword evidence="3" id="KW-1185">Reference proteome</keyword>
<gene>
    <name evidence="2" type="ORF">EJ05DRAFT_88098</name>
</gene>
<protein>
    <submittedName>
        <fullName evidence="2">Uncharacterized protein</fullName>
    </submittedName>
</protein>
<dbReference type="RefSeq" id="XP_033598506.1">
    <property type="nucleotide sequence ID" value="XM_033750034.1"/>
</dbReference>
<evidence type="ECO:0000256" key="1">
    <source>
        <dbReference type="SAM" id="Phobius"/>
    </source>
</evidence>
<dbReference type="EMBL" id="ML996576">
    <property type="protein sequence ID" value="KAF2756055.1"/>
    <property type="molecule type" value="Genomic_DNA"/>
</dbReference>
<name>A0A6A6W0L9_9PEZI</name>
<sequence>MDNCTTRSYMDVIVSHWVFATAYCALLPNITYLTEGSHRSKTLDARMISVVHFQHCCSLPKAPYTLAGYISLSMMKHDEALLTP</sequence>
<keyword evidence="1" id="KW-0472">Membrane</keyword>
<dbReference type="AlphaFoldDB" id="A0A6A6W0L9"/>
<feature type="transmembrane region" description="Helical" evidence="1">
    <location>
        <begin position="12"/>
        <end position="33"/>
    </location>
</feature>
<accession>A0A6A6W0L9</accession>
<dbReference type="Proteomes" id="UP000799437">
    <property type="component" value="Unassembled WGS sequence"/>
</dbReference>
<reference evidence="2" key="1">
    <citation type="journal article" date="2020" name="Stud. Mycol.">
        <title>101 Dothideomycetes genomes: a test case for predicting lifestyles and emergence of pathogens.</title>
        <authorList>
            <person name="Haridas S."/>
            <person name="Albert R."/>
            <person name="Binder M."/>
            <person name="Bloem J."/>
            <person name="Labutti K."/>
            <person name="Salamov A."/>
            <person name="Andreopoulos B."/>
            <person name="Baker S."/>
            <person name="Barry K."/>
            <person name="Bills G."/>
            <person name="Bluhm B."/>
            <person name="Cannon C."/>
            <person name="Castanera R."/>
            <person name="Culley D."/>
            <person name="Daum C."/>
            <person name="Ezra D."/>
            <person name="Gonzalez J."/>
            <person name="Henrissat B."/>
            <person name="Kuo A."/>
            <person name="Liang C."/>
            <person name="Lipzen A."/>
            <person name="Lutzoni F."/>
            <person name="Magnuson J."/>
            <person name="Mondo S."/>
            <person name="Nolan M."/>
            <person name="Ohm R."/>
            <person name="Pangilinan J."/>
            <person name="Park H.-J."/>
            <person name="Ramirez L."/>
            <person name="Alfaro M."/>
            <person name="Sun H."/>
            <person name="Tritt A."/>
            <person name="Yoshinaga Y."/>
            <person name="Zwiers L.-H."/>
            <person name="Turgeon B."/>
            <person name="Goodwin S."/>
            <person name="Spatafora J."/>
            <person name="Crous P."/>
            <person name="Grigoriev I."/>
        </authorList>
    </citation>
    <scope>NUCLEOTIDE SEQUENCE</scope>
    <source>
        <strain evidence="2">CBS 121739</strain>
    </source>
</reference>
<keyword evidence="1" id="KW-1133">Transmembrane helix</keyword>
<evidence type="ECO:0000313" key="2">
    <source>
        <dbReference type="EMBL" id="KAF2756055.1"/>
    </source>
</evidence>
<proteinExistence type="predicted"/>
<organism evidence="2 3">
    <name type="scientific">Pseudovirgaria hyperparasitica</name>
    <dbReference type="NCBI Taxonomy" id="470096"/>
    <lineage>
        <taxon>Eukaryota</taxon>
        <taxon>Fungi</taxon>
        <taxon>Dikarya</taxon>
        <taxon>Ascomycota</taxon>
        <taxon>Pezizomycotina</taxon>
        <taxon>Dothideomycetes</taxon>
        <taxon>Dothideomycetes incertae sedis</taxon>
        <taxon>Acrospermales</taxon>
        <taxon>Acrospermaceae</taxon>
        <taxon>Pseudovirgaria</taxon>
    </lineage>
</organism>
<keyword evidence="1" id="KW-0812">Transmembrane</keyword>